<dbReference type="Proteomes" id="UP001209878">
    <property type="component" value="Unassembled WGS sequence"/>
</dbReference>
<keyword evidence="2" id="KW-1133">Transmembrane helix</keyword>
<organism evidence="3 4">
    <name type="scientific">Ridgeia piscesae</name>
    <name type="common">Tubeworm</name>
    <dbReference type="NCBI Taxonomy" id="27915"/>
    <lineage>
        <taxon>Eukaryota</taxon>
        <taxon>Metazoa</taxon>
        <taxon>Spiralia</taxon>
        <taxon>Lophotrochozoa</taxon>
        <taxon>Annelida</taxon>
        <taxon>Polychaeta</taxon>
        <taxon>Sedentaria</taxon>
        <taxon>Canalipalpata</taxon>
        <taxon>Sabellida</taxon>
        <taxon>Siboglinidae</taxon>
        <taxon>Ridgeia</taxon>
    </lineage>
</organism>
<sequence>MSLFRPTDVAAAAAPSGVSASSSAEFVVVDHVDDLRNQQKVLLDTVHGILRQLAKLDRKANLVADTARVLDYYWRTYCSLLLTICPVLLAFIIDYKTRDSYYPMDLPSSMVQILVGFTICVGLPTFAFHTFELFEMREGMTGGDEDEDEWKSTDDEDEEAGSGDEDAAASADEDGVDTAAAAAAAATATTGPAETAVPETIKSDDDGRVLQTL</sequence>
<feature type="compositionally biased region" description="Low complexity" evidence="1">
    <location>
        <begin position="177"/>
        <end position="200"/>
    </location>
</feature>
<reference evidence="3" key="1">
    <citation type="journal article" date="2023" name="Mol. Biol. Evol.">
        <title>Third-Generation Sequencing Reveals the Adaptive Role of the Epigenome in Three Deep-Sea Polychaetes.</title>
        <authorList>
            <person name="Perez M."/>
            <person name="Aroh O."/>
            <person name="Sun Y."/>
            <person name="Lan Y."/>
            <person name="Juniper S.K."/>
            <person name="Young C.R."/>
            <person name="Angers B."/>
            <person name="Qian P.Y."/>
        </authorList>
    </citation>
    <scope>NUCLEOTIDE SEQUENCE</scope>
    <source>
        <strain evidence="3">R07B-5</strain>
    </source>
</reference>
<keyword evidence="4" id="KW-1185">Reference proteome</keyword>
<feature type="transmembrane region" description="Helical" evidence="2">
    <location>
        <begin position="72"/>
        <end position="93"/>
    </location>
</feature>
<dbReference type="AlphaFoldDB" id="A0AAD9UK81"/>
<proteinExistence type="predicted"/>
<dbReference type="EMBL" id="JAODUO010000035">
    <property type="protein sequence ID" value="KAK2192297.1"/>
    <property type="molecule type" value="Genomic_DNA"/>
</dbReference>
<evidence type="ECO:0000313" key="4">
    <source>
        <dbReference type="Proteomes" id="UP001209878"/>
    </source>
</evidence>
<name>A0AAD9UK81_RIDPI</name>
<evidence type="ECO:0000313" key="3">
    <source>
        <dbReference type="EMBL" id="KAK2192297.1"/>
    </source>
</evidence>
<keyword evidence="2" id="KW-0812">Transmembrane</keyword>
<feature type="compositionally biased region" description="Basic and acidic residues" evidence="1">
    <location>
        <begin position="201"/>
        <end position="213"/>
    </location>
</feature>
<feature type="region of interest" description="Disordered" evidence="1">
    <location>
        <begin position="140"/>
        <end position="213"/>
    </location>
</feature>
<keyword evidence="2" id="KW-0472">Membrane</keyword>
<evidence type="ECO:0000256" key="2">
    <source>
        <dbReference type="SAM" id="Phobius"/>
    </source>
</evidence>
<feature type="compositionally biased region" description="Acidic residues" evidence="1">
    <location>
        <begin position="143"/>
        <end position="176"/>
    </location>
</feature>
<accession>A0AAD9UK81</accession>
<comment type="caution">
    <text evidence="3">The sequence shown here is derived from an EMBL/GenBank/DDBJ whole genome shotgun (WGS) entry which is preliminary data.</text>
</comment>
<protein>
    <submittedName>
        <fullName evidence="3">Uncharacterized protein</fullName>
    </submittedName>
</protein>
<gene>
    <name evidence="3" type="ORF">NP493_35g06027</name>
</gene>
<feature type="transmembrane region" description="Helical" evidence="2">
    <location>
        <begin position="113"/>
        <end position="131"/>
    </location>
</feature>
<evidence type="ECO:0000256" key="1">
    <source>
        <dbReference type="SAM" id="MobiDB-lite"/>
    </source>
</evidence>